<dbReference type="FunFam" id="2.160.20.10:FF:000029">
    <property type="entry name" value="Pectinesterase 4"/>
    <property type="match status" value="1"/>
</dbReference>
<keyword evidence="8 12" id="KW-0378">Hydrolase</keyword>
<dbReference type="Pfam" id="PF04043">
    <property type="entry name" value="PMEI"/>
    <property type="match status" value="1"/>
</dbReference>
<dbReference type="InterPro" id="IPR000070">
    <property type="entry name" value="Pectinesterase_cat"/>
</dbReference>
<keyword evidence="6" id="KW-0134">Cell wall</keyword>
<keyword evidence="7" id="KW-0964">Secreted</keyword>
<reference evidence="15 16" key="1">
    <citation type="submission" date="2019-01" db="EMBL/GenBank/DDBJ databases">
        <title>Sequencing of cultivated peanut Arachis hypogaea provides insights into genome evolution and oil improvement.</title>
        <authorList>
            <person name="Chen X."/>
        </authorList>
    </citation>
    <scope>NUCLEOTIDE SEQUENCE [LARGE SCALE GENOMIC DNA]</scope>
    <source>
        <strain evidence="16">cv. Fuhuasheng</strain>
        <tissue evidence="15">Leaves</tissue>
    </source>
</reference>
<evidence type="ECO:0000256" key="4">
    <source>
        <dbReference type="ARBA" id="ARBA00007786"/>
    </source>
</evidence>
<keyword evidence="9 12" id="KW-0063">Aspartyl esterase</keyword>
<dbReference type="SUPFAM" id="SSF51126">
    <property type="entry name" value="Pectin lyase-like"/>
    <property type="match status" value="1"/>
</dbReference>
<evidence type="ECO:0000256" key="13">
    <source>
        <dbReference type="SAM" id="Phobius"/>
    </source>
</evidence>
<dbReference type="Pfam" id="PF01095">
    <property type="entry name" value="Pectinesterase"/>
    <property type="match status" value="1"/>
</dbReference>
<dbReference type="EC" id="3.1.1.11" evidence="5 12"/>
<keyword evidence="13" id="KW-1133">Transmembrane helix</keyword>
<dbReference type="Gene3D" id="2.160.20.10">
    <property type="entry name" value="Single-stranded right-handed beta-helix, Pectin lyase-like"/>
    <property type="match status" value="1"/>
</dbReference>
<dbReference type="InterPro" id="IPR006501">
    <property type="entry name" value="Pectinesterase_inhib_dom"/>
</dbReference>
<dbReference type="AlphaFoldDB" id="A0A444WQ00"/>
<evidence type="ECO:0000313" key="16">
    <source>
        <dbReference type="Proteomes" id="UP000289738"/>
    </source>
</evidence>
<comment type="caution">
    <text evidence="15">The sequence shown here is derived from an EMBL/GenBank/DDBJ whole genome shotgun (WGS) entry which is preliminary data.</text>
</comment>
<evidence type="ECO:0000256" key="3">
    <source>
        <dbReference type="ARBA" id="ARBA00006027"/>
    </source>
</evidence>
<protein>
    <recommendedName>
        <fullName evidence="5 12">Pectinesterase</fullName>
        <ecNumber evidence="5 12">3.1.1.11</ecNumber>
    </recommendedName>
</protein>
<keyword evidence="10" id="KW-0961">Cell wall biogenesis/degradation</keyword>
<dbReference type="InterPro" id="IPR035513">
    <property type="entry name" value="Invertase/methylesterase_inhib"/>
</dbReference>
<dbReference type="Gene3D" id="1.20.140.40">
    <property type="entry name" value="Invertase/pectin methylesterase inhibitor family protein"/>
    <property type="match status" value="1"/>
</dbReference>
<sequence>MKKKEKIIVSVVVSVSLILVAGVATGIIVAVNNKKSNGADEVQNTKERFTSLMCHNTQEDQNLCRKVLSQVDGSSSSDPEAYIDAAVNDIRDGVTTALKMMTTKEEFSKDDNGIKMAIDGCKEVMESALSSLDLFSNVLRSNHDINSLQSQTPDLKNWLSAVISYQQSCVDIFEDQNEGERKIKEQLQSKSLDRVEKVSIITLDIVTGFAKIIEDLGLHVEMKPIASSGRVLREEVDNEGFPIDRKLLAKDVKFHVPNVVVAKDGSGNFRTVQDAINSYIIYVKAGIYKENCTVPSHAMNIFMYGDGPTKTIITASMSNVTHNLKTMFTATFVNKAGMFLAKDMRFENTAGAKGHQAVALRNVGDFSAFYNGHIHGYQDTLYVQANRQFYHNYKIAGTVDFIFGTSPAVIQRSKLIVRMPLPTQFNVLVADGTVERNMTTGIVIQEYQIVPDSMFDHVKYQIKTYLGRPWKEGSRAVIIESYLGDWINPEGWAPHATNEMKGFLDISEYENTGPAASVHGRIKWKGYHGIITKNEAMRFTVGEFLKGGPNNSADQWLNALGVPFESGFVRP</sequence>
<proteinExistence type="inferred from homology"/>
<accession>A0A444WQ00</accession>
<dbReference type="GO" id="GO:0004857">
    <property type="term" value="F:enzyme inhibitor activity"/>
    <property type="evidence" value="ECO:0007669"/>
    <property type="project" value="InterPro"/>
</dbReference>
<evidence type="ECO:0000259" key="14">
    <source>
        <dbReference type="SMART" id="SM00856"/>
    </source>
</evidence>
<dbReference type="SMART" id="SM00856">
    <property type="entry name" value="PMEI"/>
    <property type="match status" value="1"/>
</dbReference>
<organism evidence="15 16">
    <name type="scientific">Arachis hypogaea</name>
    <name type="common">Peanut</name>
    <dbReference type="NCBI Taxonomy" id="3818"/>
    <lineage>
        <taxon>Eukaryota</taxon>
        <taxon>Viridiplantae</taxon>
        <taxon>Streptophyta</taxon>
        <taxon>Embryophyta</taxon>
        <taxon>Tracheophyta</taxon>
        <taxon>Spermatophyta</taxon>
        <taxon>Magnoliopsida</taxon>
        <taxon>eudicotyledons</taxon>
        <taxon>Gunneridae</taxon>
        <taxon>Pentapetalae</taxon>
        <taxon>rosids</taxon>
        <taxon>fabids</taxon>
        <taxon>Fabales</taxon>
        <taxon>Fabaceae</taxon>
        <taxon>Papilionoideae</taxon>
        <taxon>50 kb inversion clade</taxon>
        <taxon>dalbergioids sensu lato</taxon>
        <taxon>Dalbergieae</taxon>
        <taxon>Pterocarpus clade</taxon>
        <taxon>Arachis</taxon>
    </lineage>
</organism>
<evidence type="ECO:0000313" key="15">
    <source>
        <dbReference type="EMBL" id="RYQ79498.1"/>
    </source>
</evidence>
<comment type="catalytic activity">
    <reaction evidence="12">
        <text>[(1-&gt;4)-alpha-D-galacturonosyl methyl ester](n) + n H2O = [(1-&gt;4)-alpha-D-galacturonosyl](n) + n methanol + n H(+)</text>
        <dbReference type="Rhea" id="RHEA:22380"/>
        <dbReference type="Rhea" id="RHEA-COMP:14570"/>
        <dbReference type="Rhea" id="RHEA-COMP:14573"/>
        <dbReference type="ChEBI" id="CHEBI:15377"/>
        <dbReference type="ChEBI" id="CHEBI:15378"/>
        <dbReference type="ChEBI" id="CHEBI:17790"/>
        <dbReference type="ChEBI" id="CHEBI:140522"/>
        <dbReference type="ChEBI" id="CHEBI:140523"/>
        <dbReference type="EC" id="3.1.1.11"/>
    </reaction>
</comment>
<comment type="pathway">
    <text evidence="2 12">Glycan metabolism; pectin degradation; 2-dehydro-3-deoxy-D-gluconate from pectin: step 1/5.</text>
</comment>
<evidence type="ECO:0000256" key="10">
    <source>
        <dbReference type="ARBA" id="ARBA00023316"/>
    </source>
</evidence>
<feature type="active site" evidence="11">
    <location>
        <position position="400"/>
    </location>
</feature>
<evidence type="ECO:0000256" key="9">
    <source>
        <dbReference type="ARBA" id="ARBA00023085"/>
    </source>
</evidence>
<keyword evidence="16" id="KW-1185">Reference proteome</keyword>
<evidence type="ECO:0000256" key="12">
    <source>
        <dbReference type="RuleBase" id="RU000589"/>
    </source>
</evidence>
<dbReference type="PROSITE" id="PS00503">
    <property type="entry name" value="PECTINESTERASE_2"/>
    <property type="match status" value="1"/>
</dbReference>
<evidence type="ECO:0000256" key="1">
    <source>
        <dbReference type="ARBA" id="ARBA00004191"/>
    </source>
</evidence>
<dbReference type="EMBL" id="SDMP01000026">
    <property type="protein sequence ID" value="RYQ79498.1"/>
    <property type="molecule type" value="Genomic_DNA"/>
</dbReference>
<name>A0A444WQ00_ARAHY</name>
<dbReference type="UniPathway" id="UPA00545">
    <property type="reaction ID" value="UER00823"/>
</dbReference>
<feature type="transmembrane region" description="Helical" evidence="13">
    <location>
        <begin position="7"/>
        <end position="31"/>
    </location>
</feature>
<dbReference type="SUPFAM" id="SSF101148">
    <property type="entry name" value="Plant invertase/pectin methylesterase inhibitor"/>
    <property type="match status" value="1"/>
</dbReference>
<dbReference type="PANTHER" id="PTHR31707">
    <property type="entry name" value="PECTINESTERASE"/>
    <property type="match status" value="1"/>
</dbReference>
<dbReference type="CDD" id="cd15798">
    <property type="entry name" value="PMEI-like_3"/>
    <property type="match status" value="1"/>
</dbReference>
<evidence type="ECO:0000256" key="7">
    <source>
        <dbReference type="ARBA" id="ARBA00022525"/>
    </source>
</evidence>
<evidence type="ECO:0000256" key="2">
    <source>
        <dbReference type="ARBA" id="ARBA00005184"/>
    </source>
</evidence>
<gene>
    <name evidence="15" type="ORF">Ahy_Scaffold6g108244</name>
</gene>
<dbReference type="STRING" id="3818.A0A444WQ00"/>
<keyword evidence="13" id="KW-0472">Membrane</keyword>
<dbReference type="NCBIfam" id="TIGR01614">
    <property type="entry name" value="PME_inhib"/>
    <property type="match status" value="1"/>
</dbReference>
<evidence type="ECO:0000256" key="6">
    <source>
        <dbReference type="ARBA" id="ARBA00022512"/>
    </source>
</evidence>
<comment type="subcellular location">
    <subcellularLocation>
        <location evidence="1">Secreted</location>
        <location evidence="1">Cell wall</location>
    </subcellularLocation>
</comment>
<dbReference type="InterPro" id="IPR033131">
    <property type="entry name" value="Pectinesterase_Asp_AS"/>
</dbReference>
<evidence type="ECO:0000256" key="11">
    <source>
        <dbReference type="PROSITE-ProRule" id="PRU10040"/>
    </source>
</evidence>
<comment type="similarity">
    <text evidence="4">In the C-terminal section; belongs to the pectinesterase family.</text>
</comment>
<dbReference type="InterPro" id="IPR011050">
    <property type="entry name" value="Pectin_lyase_fold/virulence"/>
</dbReference>
<evidence type="ECO:0000256" key="8">
    <source>
        <dbReference type="ARBA" id="ARBA00022801"/>
    </source>
</evidence>
<keyword evidence="13" id="KW-0812">Transmembrane</keyword>
<dbReference type="GO" id="GO:0045490">
    <property type="term" value="P:pectin catabolic process"/>
    <property type="evidence" value="ECO:0007669"/>
    <property type="project" value="UniProtKB-UniRule"/>
</dbReference>
<dbReference type="GO" id="GO:0030599">
    <property type="term" value="F:pectinesterase activity"/>
    <property type="evidence" value="ECO:0007669"/>
    <property type="project" value="UniProtKB-UniRule"/>
</dbReference>
<evidence type="ECO:0000256" key="5">
    <source>
        <dbReference type="ARBA" id="ARBA00013229"/>
    </source>
</evidence>
<dbReference type="GO" id="GO:0042545">
    <property type="term" value="P:cell wall modification"/>
    <property type="evidence" value="ECO:0007669"/>
    <property type="project" value="UniProtKB-UniRule"/>
</dbReference>
<feature type="domain" description="Pectinesterase inhibitor" evidence="14">
    <location>
        <begin position="45"/>
        <end position="205"/>
    </location>
</feature>
<dbReference type="Proteomes" id="UP000289738">
    <property type="component" value="Unassembled WGS sequence"/>
</dbReference>
<dbReference type="InterPro" id="IPR012334">
    <property type="entry name" value="Pectin_lyas_fold"/>
</dbReference>
<comment type="similarity">
    <text evidence="3">In the N-terminal section; belongs to the PMEI family.</text>
</comment>